<feature type="compositionally biased region" description="Basic and acidic residues" evidence="1">
    <location>
        <begin position="51"/>
        <end position="61"/>
    </location>
</feature>
<feature type="region of interest" description="Disordered" evidence="1">
    <location>
        <begin position="1"/>
        <end position="74"/>
    </location>
</feature>
<gene>
    <name evidence="2" type="ORF">DFH45_005210</name>
</gene>
<accession>A0A9Q5CU72</accession>
<evidence type="ECO:0000256" key="1">
    <source>
        <dbReference type="SAM" id="MobiDB-lite"/>
    </source>
</evidence>
<evidence type="ECO:0000313" key="2">
    <source>
        <dbReference type="EMBL" id="NRV12247.1"/>
    </source>
</evidence>
<dbReference type="EMBL" id="JABSXK010000001">
    <property type="protein sequence ID" value="NRV12247.1"/>
    <property type="molecule type" value="Genomic_DNA"/>
</dbReference>
<comment type="caution">
    <text evidence="2">The sequence shown here is derived from an EMBL/GenBank/DDBJ whole genome shotgun (WGS) entry which is preliminary data.</text>
</comment>
<reference evidence="2" key="1">
    <citation type="submission" date="2020-05" db="EMBL/GenBank/DDBJ databases">
        <title>Genomic insights into acetone-butanol-ethanol (ABE) fermentation by sequencing solventogenic clostridia strains.</title>
        <authorList>
            <person name="Brown S."/>
        </authorList>
    </citation>
    <scope>NUCLEOTIDE SEQUENCE</scope>
    <source>
        <strain evidence="2">DJ126</strain>
    </source>
</reference>
<dbReference type="AlphaFoldDB" id="A0A9Q5CU72"/>
<name>A0A9Q5CU72_CLOBE</name>
<organism evidence="2 3">
    <name type="scientific">Clostridium beijerinckii</name>
    <name type="common">Clostridium MP</name>
    <dbReference type="NCBI Taxonomy" id="1520"/>
    <lineage>
        <taxon>Bacteria</taxon>
        <taxon>Bacillati</taxon>
        <taxon>Bacillota</taxon>
        <taxon>Clostridia</taxon>
        <taxon>Eubacteriales</taxon>
        <taxon>Clostridiaceae</taxon>
        <taxon>Clostridium</taxon>
    </lineage>
</organism>
<dbReference type="Proteomes" id="UP000821656">
    <property type="component" value="Unassembled WGS sequence"/>
</dbReference>
<protein>
    <submittedName>
        <fullName evidence="2">Uncharacterized protein</fullName>
    </submittedName>
</protein>
<sequence length="74" mass="8516">MDDKNKQNKKKPIRESRRTTSDKIGYVRIQDAYPIGDYSQNRSVPKSHPGKAFDKKSVKDDPYDEGGGFVLKER</sequence>
<dbReference type="RefSeq" id="WP_077306367.1">
    <property type="nucleotide sequence ID" value="NZ_CP016090.1"/>
</dbReference>
<proteinExistence type="predicted"/>
<evidence type="ECO:0000313" key="3">
    <source>
        <dbReference type="Proteomes" id="UP000821656"/>
    </source>
</evidence>
<feature type="compositionally biased region" description="Gly residues" evidence="1">
    <location>
        <begin position="65"/>
        <end position="74"/>
    </location>
</feature>